<dbReference type="AlphaFoldDB" id="W4FC60"/>
<dbReference type="PANTHER" id="PTHR34409">
    <property type="entry name" value="SET DOMAIN-CONTAINING PROTEIN"/>
    <property type="match status" value="1"/>
</dbReference>
<protein>
    <recommendedName>
        <fullName evidence="1">DUF6818 domain-containing protein</fullName>
    </recommendedName>
</protein>
<dbReference type="GeneID" id="20820167"/>
<feature type="domain" description="DUF6818" evidence="1">
    <location>
        <begin position="35"/>
        <end position="99"/>
    </location>
</feature>
<proteinExistence type="predicted"/>
<reference evidence="2" key="1">
    <citation type="submission" date="2013-12" db="EMBL/GenBank/DDBJ databases">
        <title>The Genome Sequence of Aphanomyces astaci APO3.</title>
        <authorList>
            <consortium name="The Broad Institute Genomics Platform"/>
            <person name="Russ C."/>
            <person name="Tyler B."/>
            <person name="van West P."/>
            <person name="Dieguez-Uribeondo J."/>
            <person name="Young S.K."/>
            <person name="Zeng Q."/>
            <person name="Gargeya S."/>
            <person name="Fitzgerald M."/>
            <person name="Abouelleil A."/>
            <person name="Alvarado L."/>
            <person name="Chapman S.B."/>
            <person name="Gainer-Dewar J."/>
            <person name="Goldberg J."/>
            <person name="Griggs A."/>
            <person name="Gujja S."/>
            <person name="Hansen M."/>
            <person name="Howarth C."/>
            <person name="Imamovic A."/>
            <person name="Ireland A."/>
            <person name="Larimer J."/>
            <person name="McCowan C."/>
            <person name="Murphy C."/>
            <person name="Pearson M."/>
            <person name="Poon T.W."/>
            <person name="Priest M."/>
            <person name="Roberts A."/>
            <person name="Saif S."/>
            <person name="Shea T."/>
            <person name="Sykes S."/>
            <person name="Wortman J."/>
            <person name="Nusbaum C."/>
            <person name="Birren B."/>
        </authorList>
    </citation>
    <scope>NUCLEOTIDE SEQUENCE [LARGE SCALE GENOMIC DNA]</scope>
    <source>
        <strain evidence="2">APO3</strain>
    </source>
</reference>
<dbReference type="RefSeq" id="XP_009845481.1">
    <property type="nucleotide sequence ID" value="XM_009847179.1"/>
</dbReference>
<gene>
    <name evidence="2" type="ORF">H257_18171</name>
</gene>
<dbReference type="OrthoDB" id="76704at2759"/>
<organism evidence="2">
    <name type="scientific">Aphanomyces astaci</name>
    <name type="common">Crayfish plague agent</name>
    <dbReference type="NCBI Taxonomy" id="112090"/>
    <lineage>
        <taxon>Eukaryota</taxon>
        <taxon>Sar</taxon>
        <taxon>Stramenopiles</taxon>
        <taxon>Oomycota</taxon>
        <taxon>Saprolegniomycetes</taxon>
        <taxon>Saprolegniales</taxon>
        <taxon>Verrucalvaceae</taxon>
        <taxon>Aphanomyces</taxon>
    </lineage>
</organism>
<dbReference type="InterPro" id="IPR049203">
    <property type="entry name" value="DUF6818"/>
</dbReference>
<sequence length="103" mass="11544">MASKVGAKMATKRSAPHWGDDDVDIMLDCVQSLLPLGQHGWAKVAQLFNANQSVVFARDWEACKRKFTFLKAHKKPTGDPNYPPLVARAKRLQRELDCRGDHG</sequence>
<dbReference type="STRING" id="112090.W4FC60"/>
<evidence type="ECO:0000259" key="1">
    <source>
        <dbReference type="Pfam" id="PF20681"/>
    </source>
</evidence>
<evidence type="ECO:0000313" key="2">
    <source>
        <dbReference type="EMBL" id="ETV65045.1"/>
    </source>
</evidence>
<dbReference type="EMBL" id="KI913253">
    <property type="protein sequence ID" value="ETV65045.1"/>
    <property type="molecule type" value="Genomic_DNA"/>
</dbReference>
<accession>W4FC60</accession>
<dbReference type="VEuPathDB" id="FungiDB:H257_18171"/>
<dbReference type="PANTHER" id="PTHR34409:SF1">
    <property type="entry name" value="MYB-LIKE DOMAIN-CONTAINING PROTEIN"/>
    <property type="match status" value="1"/>
</dbReference>
<dbReference type="Pfam" id="PF20681">
    <property type="entry name" value="DUF6818"/>
    <property type="match status" value="1"/>
</dbReference>
<name>W4FC60_APHAT</name>